<dbReference type="PROSITE" id="PS50071">
    <property type="entry name" value="HOMEOBOX_2"/>
    <property type="match status" value="1"/>
</dbReference>
<dbReference type="PANTHER" id="PTHR45654">
    <property type="entry name" value="HOMEOBOX-LEUCINE ZIPPER PROTEIN MERISTEM L1"/>
    <property type="match status" value="1"/>
</dbReference>
<dbReference type="AlphaFoldDB" id="S8CFV1"/>
<keyword evidence="3" id="KW-0805">Transcription regulation</keyword>
<dbReference type="Gene3D" id="1.10.10.60">
    <property type="entry name" value="Homeodomain-like"/>
    <property type="match status" value="1"/>
</dbReference>
<feature type="region of interest" description="Disordered" evidence="11">
    <location>
        <begin position="1"/>
        <end position="24"/>
    </location>
</feature>
<dbReference type="InterPro" id="IPR042160">
    <property type="entry name" value="HD-Zip_IV"/>
</dbReference>
<evidence type="ECO:0000256" key="11">
    <source>
        <dbReference type="SAM" id="MobiDB-lite"/>
    </source>
</evidence>
<dbReference type="PROSITE" id="PS00027">
    <property type="entry name" value="HOMEOBOX_1"/>
    <property type="match status" value="1"/>
</dbReference>
<organism evidence="13 14">
    <name type="scientific">Genlisea aurea</name>
    <dbReference type="NCBI Taxonomy" id="192259"/>
    <lineage>
        <taxon>Eukaryota</taxon>
        <taxon>Viridiplantae</taxon>
        <taxon>Streptophyta</taxon>
        <taxon>Embryophyta</taxon>
        <taxon>Tracheophyta</taxon>
        <taxon>Spermatophyta</taxon>
        <taxon>Magnoliopsida</taxon>
        <taxon>eudicotyledons</taxon>
        <taxon>Gunneridae</taxon>
        <taxon>Pentapetalae</taxon>
        <taxon>asterids</taxon>
        <taxon>lamiids</taxon>
        <taxon>Lamiales</taxon>
        <taxon>Lentibulariaceae</taxon>
        <taxon>Genlisea</taxon>
    </lineage>
</organism>
<feature type="DNA-binding region" description="Homeobox" evidence="9">
    <location>
        <begin position="15"/>
        <end position="74"/>
    </location>
</feature>
<keyword evidence="5 9" id="KW-0238">DNA-binding</keyword>
<dbReference type="CDD" id="cd00086">
    <property type="entry name" value="homeodomain"/>
    <property type="match status" value="1"/>
</dbReference>
<dbReference type="Pfam" id="PF00046">
    <property type="entry name" value="Homeodomain"/>
    <property type="match status" value="1"/>
</dbReference>
<keyword evidence="4" id="KW-0175">Coiled coil</keyword>
<feature type="non-terminal residue" evidence="13">
    <location>
        <position position="1"/>
    </location>
</feature>
<dbReference type="GO" id="GO:0005634">
    <property type="term" value="C:nucleus"/>
    <property type="evidence" value="ECO:0007669"/>
    <property type="project" value="UniProtKB-SubCell"/>
</dbReference>
<evidence type="ECO:0000256" key="2">
    <source>
        <dbReference type="ARBA" id="ARBA00006789"/>
    </source>
</evidence>
<evidence type="ECO:0000256" key="1">
    <source>
        <dbReference type="ARBA" id="ARBA00004123"/>
    </source>
</evidence>
<reference evidence="13 14" key="1">
    <citation type="journal article" date="2013" name="BMC Genomics">
        <title>The miniature genome of a carnivorous plant Genlisea aurea contains a low number of genes and short non-coding sequences.</title>
        <authorList>
            <person name="Leushkin E.V."/>
            <person name="Sutormin R.A."/>
            <person name="Nabieva E.R."/>
            <person name="Penin A.A."/>
            <person name="Kondrashov A.S."/>
            <person name="Logacheva M.D."/>
        </authorList>
    </citation>
    <scope>NUCLEOTIDE SEQUENCE [LARGE SCALE GENOMIC DNA]</scope>
</reference>
<sequence length="160" mass="18709">NSGEESSGAVGQQRKRGRYRRQTPEQIQELENFYTNYPHPSKSQREELSQKLHMEPMKVKFWFQNKRTQMKVKYGKEENIRLRVENEKIHIENTMLREALSSARCSECGAVSSTSNMTDEERNLRIENDRLKVEISRISAMAAQYVGKTFDEEETPLPPP</sequence>
<feature type="domain" description="Homeobox" evidence="12">
    <location>
        <begin position="13"/>
        <end position="73"/>
    </location>
</feature>
<keyword evidence="8 9" id="KW-0539">Nucleus</keyword>
<protein>
    <recommendedName>
        <fullName evidence="12">Homeobox domain-containing protein</fullName>
    </recommendedName>
</protein>
<dbReference type="Proteomes" id="UP000015453">
    <property type="component" value="Unassembled WGS sequence"/>
</dbReference>
<dbReference type="OrthoDB" id="5973733at2759"/>
<feature type="non-terminal residue" evidence="13">
    <location>
        <position position="160"/>
    </location>
</feature>
<evidence type="ECO:0000313" key="13">
    <source>
        <dbReference type="EMBL" id="EPS63361.1"/>
    </source>
</evidence>
<proteinExistence type="inferred from homology"/>
<dbReference type="InterPro" id="IPR009057">
    <property type="entry name" value="Homeodomain-like_sf"/>
</dbReference>
<evidence type="ECO:0000256" key="5">
    <source>
        <dbReference type="ARBA" id="ARBA00023125"/>
    </source>
</evidence>
<dbReference type="FunFam" id="1.10.10.60:FF:000229">
    <property type="entry name" value="Homeobox-leucine zipper protein HDG1"/>
    <property type="match status" value="1"/>
</dbReference>
<evidence type="ECO:0000256" key="3">
    <source>
        <dbReference type="ARBA" id="ARBA00023015"/>
    </source>
</evidence>
<keyword evidence="14" id="KW-1185">Reference proteome</keyword>
<comment type="subcellular location">
    <subcellularLocation>
        <location evidence="1 9 10">Nucleus</location>
    </subcellularLocation>
</comment>
<evidence type="ECO:0000256" key="10">
    <source>
        <dbReference type="RuleBase" id="RU000682"/>
    </source>
</evidence>
<keyword evidence="7" id="KW-0804">Transcription</keyword>
<gene>
    <name evidence="13" type="ORF">M569_11426</name>
</gene>
<evidence type="ECO:0000259" key="12">
    <source>
        <dbReference type="PROSITE" id="PS50071"/>
    </source>
</evidence>
<evidence type="ECO:0000256" key="9">
    <source>
        <dbReference type="PROSITE-ProRule" id="PRU00108"/>
    </source>
</evidence>
<evidence type="ECO:0000256" key="8">
    <source>
        <dbReference type="ARBA" id="ARBA00023242"/>
    </source>
</evidence>
<accession>S8CFV1</accession>
<keyword evidence="6 9" id="KW-0371">Homeobox</keyword>
<comment type="similarity">
    <text evidence="2">Belongs to the HD-ZIP homeobox family. Class IV subfamily.</text>
</comment>
<comment type="caution">
    <text evidence="13">The sequence shown here is derived from an EMBL/GenBank/DDBJ whole genome shotgun (WGS) entry which is preliminary data.</text>
</comment>
<evidence type="ECO:0000313" key="14">
    <source>
        <dbReference type="Proteomes" id="UP000015453"/>
    </source>
</evidence>
<dbReference type="GO" id="GO:0000981">
    <property type="term" value="F:DNA-binding transcription factor activity, RNA polymerase II-specific"/>
    <property type="evidence" value="ECO:0007669"/>
    <property type="project" value="InterPro"/>
</dbReference>
<evidence type="ECO:0000256" key="6">
    <source>
        <dbReference type="ARBA" id="ARBA00023155"/>
    </source>
</evidence>
<dbReference type="InterPro" id="IPR001356">
    <property type="entry name" value="HD"/>
</dbReference>
<evidence type="ECO:0000256" key="7">
    <source>
        <dbReference type="ARBA" id="ARBA00023163"/>
    </source>
</evidence>
<dbReference type="GO" id="GO:0003677">
    <property type="term" value="F:DNA binding"/>
    <property type="evidence" value="ECO:0007669"/>
    <property type="project" value="UniProtKB-UniRule"/>
</dbReference>
<name>S8CFV1_9LAMI</name>
<evidence type="ECO:0000256" key="4">
    <source>
        <dbReference type="ARBA" id="ARBA00023054"/>
    </source>
</evidence>
<dbReference type="EMBL" id="AUSU01005537">
    <property type="protein sequence ID" value="EPS63361.1"/>
    <property type="molecule type" value="Genomic_DNA"/>
</dbReference>
<dbReference type="SUPFAM" id="SSF46689">
    <property type="entry name" value="Homeodomain-like"/>
    <property type="match status" value="1"/>
</dbReference>
<dbReference type="PANTHER" id="PTHR45654:SF93">
    <property type="entry name" value="HOMEOBOX-LEUCINE ZIPPER PROTEIN HDG2-RELATED"/>
    <property type="match status" value="1"/>
</dbReference>
<dbReference type="InterPro" id="IPR017970">
    <property type="entry name" value="Homeobox_CS"/>
</dbReference>
<dbReference type="SMART" id="SM00389">
    <property type="entry name" value="HOX"/>
    <property type="match status" value="1"/>
</dbReference>